<dbReference type="AlphaFoldDB" id="A0A930YBZ8"/>
<feature type="binding site" evidence="7">
    <location>
        <position position="238"/>
    </location>
    <ligand>
        <name>beta-D-galactose</name>
        <dbReference type="ChEBI" id="CHEBI:27667"/>
    </ligand>
</feature>
<dbReference type="InterPro" id="IPR014718">
    <property type="entry name" value="GH-type_carb-bd"/>
</dbReference>
<dbReference type="Proteomes" id="UP000640489">
    <property type="component" value="Unassembled WGS sequence"/>
</dbReference>
<evidence type="ECO:0000256" key="2">
    <source>
        <dbReference type="ARBA" id="ARBA00006206"/>
    </source>
</evidence>
<evidence type="ECO:0000256" key="1">
    <source>
        <dbReference type="ARBA" id="ARBA00005028"/>
    </source>
</evidence>
<evidence type="ECO:0000256" key="3">
    <source>
        <dbReference type="ARBA" id="ARBA00023235"/>
    </source>
</evidence>
<dbReference type="RefSeq" id="WP_194705837.1">
    <property type="nucleotide sequence ID" value="NZ_JADKPN010000002.1"/>
</dbReference>
<comment type="pathway">
    <text evidence="1 5">Carbohydrate metabolism; hexose metabolism.</text>
</comment>
<evidence type="ECO:0000256" key="7">
    <source>
        <dbReference type="PIRSR" id="PIRSR005096-2"/>
    </source>
</evidence>
<feature type="binding site" evidence="8">
    <location>
        <begin position="174"/>
        <end position="176"/>
    </location>
    <ligand>
        <name>beta-D-galactose</name>
        <dbReference type="ChEBI" id="CHEBI:27667"/>
    </ligand>
</feature>
<comment type="caution">
    <text evidence="9">The sequence shown here is derived from an EMBL/GenBank/DDBJ whole genome shotgun (WGS) entry which is preliminary data.</text>
</comment>
<evidence type="ECO:0000256" key="5">
    <source>
        <dbReference type="PIRNR" id="PIRNR005096"/>
    </source>
</evidence>
<evidence type="ECO:0000313" key="10">
    <source>
        <dbReference type="Proteomes" id="UP000640489"/>
    </source>
</evidence>
<reference evidence="9" key="1">
    <citation type="submission" date="2020-11" db="EMBL/GenBank/DDBJ databases">
        <title>Nocardioides sp. nov., isolated from Soil of Cynanchum wilfordii Hemsley rhizosphere.</title>
        <authorList>
            <person name="Lee J.-S."/>
            <person name="Suh M.K."/>
            <person name="Kim J.-S."/>
        </authorList>
    </citation>
    <scope>NUCLEOTIDE SEQUENCE</scope>
    <source>
        <strain evidence="9">KCTC 19275</strain>
    </source>
</reference>
<gene>
    <name evidence="9" type="ORF">ISU07_05765</name>
</gene>
<dbReference type="PANTHER" id="PTHR10091">
    <property type="entry name" value="ALDOSE-1-EPIMERASE"/>
    <property type="match status" value="1"/>
</dbReference>
<dbReference type="GO" id="GO:0033499">
    <property type="term" value="P:galactose catabolic process via UDP-galactose, Leloir pathway"/>
    <property type="evidence" value="ECO:0007669"/>
    <property type="project" value="TreeGrafter"/>
</dbReference>
<proteinExistence type="inferred from homology"/>
<evidence type="ECO:0000256" key="6">
    <source>
        <dbReference type="PIRSR" id="PIRSR005096-1"/>
    </source>
</evidence>
<keyword evidence="10" id="KW-1185">Reference proteome</keyword>
<evidence type="ECO:0000313" key="9">
    <source>
        <dbReference type="EMBL" id="MBF4762626.1"/>
    </source>
</evidence>
<feature type="binding site" evidence="8">
    <location>
        <begin position="78"/>
        <end position="79"/>
    </location>
    <ligand>
        <name>beta-D-galactose</name>
        <dbReference type="ChEBI" id="CHEBI:27667"/>
    </ligand>
</feature>
<feature type="active site" description="Proton acceptor" evidence="6">
    <location>
        <position position="301"/>
    </location>
</feature>
<comment type="catalytic activity">
    <reaction evidence="5">
        <text>alpha-D-glucose = beta-D-glucose</text>
        <dbReference type="Rhea" id="RHEA:10264"/>
        <dbReference type="ChEBI" id="CHEBI:15903"/>
        <dbReference type="ChEBI" id="CHEBI:17925"/>
        <dbReference type="EC" id="5.1.3.3"/>
    </reaction>
</comment>
<organism evidence="9 10">
    <name type="scientific">Nocardioides islandensis</name>
    <dbReference type="NCBI Taxonomy" id="433663"/>
    <lineage>
        <taxon>Bacteria</taxon>
        <taxon>Bacillati</taxon>
        <taxon>Actinomycetota</taxon>
        <taxon>Actinomycetes</taxon>
        <taxon>Propionibacteriales</taxon>
        <taxon>Nocardioidaceae</taxon>
        <taxon>Nocardioides</taxon>
    </lineage>
</organism>
<dbReference type="GO" id="GO:0005737">
    <property type="term" value="C:cytoplasm"/>
    <property type="evidence" value="ECO:0007669"/>
    <property type="project" value="TreeGrafter"/>
</dbReference>
<name>A0A930YBZ8_9ACTN</name>
<dbReference type="GO" id="GO:0004034">
    <property type="term" value="F:aldose 1-epimerase activity"/>
    <property type="evidence" value="ECO:0007669"/>
    <property type="project" value="UniProtKB-EC"/>
</dbReference>
<sequence length="335" mass="35797">MKAATFGALPDGGRVDRLVLGEAPGPVVHVLTLGATIHRLEVTDGHGRRRNVVLGHPDVATYLDSPYYLGAVVGRYANRIAGGRFDLDGRTVRVPANDRGHALHGGPDGFDRRLWDVLELGSHRAVLRLVSPDGDMGFPGTVEATATYEVTGNAVRLVLEAVTDQTTVVNLTSHVYFDLDGAGTIEGHRLWVPADRWTPVDETGIPRGTHEPVDGTPFDLRQPASLAARLAVLPGGYDHNFVVGGSGPRPVAALESPASRLRVEVGADQPGLQVFTGGTFDGTRPDVDGRSLPRYAGVALEPQLFPDSPHHPSWPSPVLVPGDTYRSGIEWSFST</sequence>
<protein>
    <recommendedName>
        <fullName evidence="5">Aldose 1-epimerase</fullName>
        <ecNumber evidence="5">5.1.3.3</ecNumber>
    </recommendedName>
</protein>
<dbReference type="PANTHER" id="PTHR10091:SF0">
    <property type="entry name" value="GALACTOSE MUTAROTASE"/>
    <property type="match status" value="1"/>
</dbReference>
<dbReference type="InterPro" id="IPR011013">
    <property type="entry name" value="Gal_mutarotase_sf_dom"/>
</dbReference>
<dbReference type="GO" id="GO:0006006">
    <property type="term" value="P:glucose metabolic process"/>
    <property type="evidence" value="ECO:0007669"/>
    <property type="project" value="TreeGrafter"/>
</dbReference>
<dbReference type="InterPro" id="IPR015443">
    <property type="entry name" value="Aldose_1-epimerase"/>
</dbReference>
<evidence type="ECO:0000256" key="8">
    <source>
        <dbReference type="PIRSR" id="PIRSR005096-3"/>
    </source>
</evidence>
<dbReference type="EMBL" id="JADKPN010000002">
    <property type="protein sequence ID" value="MBF4762626.1"/>
    <property type="molecule type" value="Genomic_DNA"/>
</dbReference>
<dbReference type="GO" id="GO:0030246">
    <property type="term" value="F:carbohydrate binding"/>
    <property type="evidence" value="ECO:0007669"/>
    <property type="project" value="InterPro"/>
</dbReference>
<evidence type="ECO:0000256" key="4">
    <source>
        <dbReference type="ARBA" id="ARBA00023277"/>
    </source>
</evidence>
<accession>A0A930YBZ8</accession>
<dbReference type="InterPro" id="IPR008183">
    <property type="entry name" value="Aldose_1/G6P_1-epimerase"/>
</dbReference>
<dbReference type="InterPro" id="IPR047215">
    <property type="entry name" value="Galactose_mutarotase-like"/>
</dbReference>
<dbReference type="CDD" id="cd09019">
    <property type="entry name" value="galactose_mutarotase_like"/>
    <property type="match status" value="1"/>
</dbReference>
<dbReference type="Pfam" id="PF01263">
    <property type="entry name" value="Aldose_epim"/>
    <property type="match status" value="1"/>
</dbReference>
<keyword evidence="3 5" id="KW-0413">Isomerase</keyword>
<comment type="similarity">
    <text evidence="2 5">Belongs to the aldose epimerase family.</text>
</comment>
<dbReference type="Gene3D" id="2.70.98.10">
    <property type="match status" value="1"/>
</dbReference>
<dbReference type="EC" id="5.1.3.3" evidence="5"/>
<dbReference type="SUPFAM" id="SSF74650">
    <property type="entry name" value="Galactose mutarotase-like"/>
    <property type="match status" value="1"/>
</dbReference>
<keyword evidence="4 5" id="KW-0119">Carbohydrate metabolism</keyword>
<dbReference type="NCBIfam" id="NF008277">
    <property type="entry name" value="PRK11055.1"/>
    <property type="match status" value="1"/>
</dbReference>
<dbReference type="PIRSF" id="PIRSF005096">
    <property type="entry name" value="GALM"/>
    <property type="match status" value="1"/>
</dbReference>
<feature type="active site" description="Proton donor" evidence="6">
    <location>
        <position position="174"/>
    </location>
</feature>